<evidence type="ECO:0000256" key="9">
    <source>
        <dbReference type="ARBA" id="ARBA00023136"/>
    </source>
</evidence>
<evidence type="ECO:0000313" key="14">
    <source>
        <dbReference type="Proteomes" id="UP000077245"/>
    </source>
</evidence>
<accession>A0A166A4S0</accession>
<dbReference type="GO" id="GO:0005886">
    <property type="term" value="C:plasma membrane"/>
    <property type="evidence" value="ECO:0007669"/>
    <property type="project" value="UniProtKB-SubCell"/>
</dbReference>
<evidence type="ECO:0000256" key="2">
    <source>
        <dbReference type="ARBA" id="ARBA00022475"/>
    </source>
</evidence>
<feature type="transmembrane region" description="Helical" evidence="12">
    <location>
        <begin position="32"/>
        <end position="55"/>
    </location>
</feature>
<dbReference type="STRING" id="49547.MBCUR_13810"/>
<dbReference type="EMBL" id="LWMV01000184">
    <property type="protein sequence ID" value="KZX11564.1"/>
    <property type="molecule type" value="Genomic_DNA"/>
</dbReference>
<dbReference type="HAMAP" id="MF_01286">
    <property type="entry name" value="DGGGP_synth"/>
    <property type="match status" value="1"/>
</dbReference>
<evidence type="ECO:0000256" key="7">
    <source>
        <dbReference type="ARBA" id="ARBA00022989"/>
    </source>
</evidence>
<organism evidence="13 14">
    <name type="scientific">Methanobrevibacter curvatus</name>
    <dbReference type="NCBI Taxonomy" id="49547"/>
    <lineage>
        <taxon>Archaea</taxon>
        <taxon>Methanobacteriati</taxon>
        <taxon>Methanobacteriota</taxon>
        <taxon>Methanomada group</taxon>
        <taxon>Methanobacteria</taxon>
        <taxon>Methanobacteriales</taxon>
        <taxon>Methanobacteriaceae</taxon>
        <taxon>Methanobrevibacter</taxon>
    </lineage>
</organism>
<dbReference type="InterPro" id="IPR023547">
    <property type="entry name" value="DGGGP_synth"/>
</dbReference>
<dbReference type="CDD" id="cd13961">
    <property type="entry name" value="PT_UbiA_DGGGPS"/>
    <property type="match status" value="1"/>
</dbReference>
<keyword evidence="11 12" id="KW-1208">Phospholipid metabolism</keyword>
<keyword evidence="10 12" id="KW-0594">Phospholipid biosynthesis</keyword>
<evidence type="ECO:0000256" key="1">
    <source>
        <dbReference type="ARBA" id="ARBA00004651"/>
    </source>
</evidence>
<comment type="pathway">
    <text evidence="12">Membrane lipid metabolism; glycerophospholipid metabolism.</text>
</comment>
<keyword evidence="9 12" id="KW-0472">Membrane</keyword>
<evidence type="ECO:0000256" key="4">
    <source>
        <dbReference type="ARBA" id="ARBA00022679"/>
    </source>
</evidence>
<comment type="caution">
    <text evidence="13">The sequence shown here is derived from an EMBL/GenBank/DDBJ whole genome shotgun (WGS) entry which is preliminary data.</text>
</comment>
<keyword evidence="2 12" id="KW-1003">Cell membrane</keyword>
<evidence type="ECO:0000256" key="12">
    <source>
        <dbReference type="HAMAP-Rule" id="MF_01286"/>
    </source>
</evidence>
<comment type="cofactor">
    <cofactor evidence="12">
        <name>Mg(2+)</name>
        <dbReference type="ChEBI" id="CHEBI:18420"/>
    </cofactor>
</comment>
<feature type="transmembrane region" description="Helical" evidence="12">
    <location>
        <begin position="263"/>
        <end position="279"/>
    </location>
</feature>
<dbReference type="EC" id="2.5.1.42" evidence="12"/>
<dbReference type="NCBIfam" id="NF009523">
    <property type="entry name" value="PRK12884.1"/>
    <property type="match status" value="1"/>
</dbReference>
<dbReference type="Pfam" id="PF01040">
    <property type="entry name" value="UbiA"/>
    <property type="match status" value="1"/>
</dbReference>
<dbReference type="PANTHER" id="PTHR42723">
    <property type="entry name" value="CHLOROPHYLL SYNTHASE"/>
    <property type="match status" value="1"/>
</dbReference>
<keyword evidence="6 12" id="KW-0460">Magnesium</keyword>
<evidence type="ECO:0000256" key="3">
    <source>
        <dbReference type="ARBA" id="ARBA00022516"/>
    </source>
</evidence>
<dbReference type="RefSeq" id="WP_067091920.1">
    <property type="nucleotide sequence ID" value="NZ_LWMV01000184.1"/>
</dbReference>
<feature type="transmembrane region" description="Helical" evidence="12">
    <location>
        <begin position="228"/>
        <end position="251"/>
    </location>
</feature>
<evidence type="ECO:0000256" key="8">
    <source>
        <dbReference type="ARBA" id="ARBA00023098"/>
    </source>
</evidence>
<name>A0A166A4S0_9EURY</name>
<feature type="transmembrane region" description="Helical" evidence="12">
    <location>
        <begin position="7"/>
        <end position="26"/>
    </location>
</feature>
<proteinExistence type="inferred from homology"/>
<dbReference type="GO" id="GO:0046474">
    <property type="term" value="P:glycerophospholipid biosynthetic process"/>
    <property type="evidence" value="ECO:0007669"/>
    <property type="project" value="UniProtKB-UniRule"/>
</dbReference>
<keyword evidence="8 12" id="KW-0443">Lipid metabolism</keyword>
<dbReference type="Gene3D" id="1.10.357.140">
    <property type="entry name" value="UbiA prenyltransferase"/>
    <property type="match status" value="1"/>
</dbReference>
<sequence>MKSYLEILRPGNGLMAVIAVILMGIISKQIDLSLILAIIAVFIATGGGNVINDVFDHKIDSINRPYRPIPSGRISLKIGKIYSAILFLIAIIVGIILSILVNNILPVVIVFINCLLMYYYAKTLKSTVLVGNLLVAYLTGSCFVFGGSITGNIGLIFLSIFLGFFAFLMTLAREIIKDMEDKEGDEKEGVKTLPINYGLKISSILASIFIVVDCILSPSLYIFNVFNVYFLIPLSTSLILFFYSVFLILSWQKKENMKKASKLLKIGMFIAFISFVIGSF</sequence>
<reference evidence="13 14" key="1">
    <citation type="submission" date="2016-04" db="EMBL/GenBank/DDBJ databases">
        <title>Genome sequence of Methanobrevibacter curvatus DSM 11111.</title>
        <authorList>
            <person name="Poehlein A."/>
            <person name="Seedorf H."/>
            <person name="Daniel R."/>
        </authorList>
    </citation>
    <scope>NUCLEOTIDE SEQUENCE [LARGE SCALE GENOMIC DNA]</scope>
    <source>
        <strain evidence="13 14">DSM 11111</strain>
    </source>
</reference>
<comment type="catalytic activity">
    <reaction evidence="12">
        <text>sn-3-O-(geranylgeranyl)glycerol 1-phosphate + (2E,6E,10E)-geranylgeranyl diphosphate = 2,3-bis-O-(geranylgeranyl)-sn-glycerol 1-phosphate + diphosphate</text>
        <dbReference type="Rhea" id="RHEA:18109"/>
        <dbReference type="ChEBI" id="CHEBI:33019"/>
        <dbReference type="ChEBI" id="CHEBI:57677"/>
        <dbReference type="ChEBI" id="CHEBI:58756"/>
        <dbReference type="ChEBI" id="CHEBI:58837"/>
        <dbReference type="EC" id="2.5.1.42"/>
    </reaction>
</comment>
<keyword evidence="3 12" id="KW-0444">Lipid biosynthesis</keyword>
<keyword evidence="5 12" id="KW-0812">Transmembrane</keyword>
<keyword evidence="14" id="KW-1185">Reference proteome</keyword>
<evidence type="ECO:0000256" key="11">
    <source>
        <dbReference type="ARBA" id="ARBA00023264"/>
    </source>
</evidence>
<dbReference type="OrthoDB" id="11851at2157"/>
<feature type="transmembrane region" description="Helical" evidence="12">
    <location>
        <begin position="197"/>
        <end position="222"/>
    </location>
</feature>
<evidence type="ECO:0000256" key="6">
    <source>
        <dbReference type="ARBA" id="ARBA00022842"/>
    </source>
</evidence>
<evidence type="ECO:0000256" key="10">
    <source>
        <dbReference type="ARBA" id="ARBA00023209"/>
    </source>
</evidence>
<comment type="similarity">
    <text evidence="12">Belongs to the UbiA prenyltransferase family. DGGGP synthase subfamily.</text>
</comment>
<dbReference type="Proteomes" id="UP000077245">
    <property type="component" value="Unassembled WGS sequence"/>
</dbReference>
<feature type="transmembrane region" description="Helical" evidence="12">
    <location>
        <begin position="155"/>
        <end position="176"/>
    </location>
</feature>
<keyword evidence="7 12" id="KW-1133">Transmembrane helix</keyword>
<dbReference type="InterPro" id="IPR050475">
    <property type="entry name" value="Prenyltransferase_related"/>
</dbReference>
<keyword evidence="4 12" id="KW-0808">Transferase</keyword>
<comment type="function">
    <text evidence="12">Prenyltransferase that catalyzes the transfer of the geranylgeranyl moiety of geranylgeranyl diphosphate (GGPP) to the C2 hydroxyl of (S)-3-O-geranylgeranylglyceryl phosphate (GGGP). This reaction is the second ether-bond-formation step in the biosynthesis of archaeal membrane lipids.</text>
</comment>
<feature type="transmembrane region" description="Helical" evidence="12">
    <location>
        <begin position="103"/>
        <end position="121"/>
    </location>
</feature>
<dbReference type="PATRIC" id="fig|49547.3.peg.1476"/>
<dbReference type="GO" id="GO:0047295">
    <property type="term" value="F:geranylgeranylglycerol-phosphate geranylgeranyltransferase activity"/>
    <property type="evidence" value="ECO:0007669"/>
    <property type="project" value="UniProtKB-UniRule"/>
</dbReference>
<dbReference type="PANTHER" id="PTHR42723:SF1">
    <property type="entry name" value="CHLOROPHYLL SYNTHASE, CHLOROPLASTIC"/>
    <property type="match status" value="1"/>
</dbReference>
<feature type="transmembrane region" description="Helical" evidence="12">
    <location>
        <begin position="76"/>
        <end position="97"/>
    </location>
</feature>
<dbReference type="UniPathway" id="UPA00940"/>
<dbReference type="AlphaFoldDB" id="A0A166A4S0"/>
<comment type="subcellular location">
    <subcellularLocation>
        <location evidence="1 12">Cell membrane</location>
        <topology evidence="1 12">Multi-pass membrane protein</topology>
    </subcellularLocation>
</comment>
<dbReference type="Gene3D" id="1.20.120.1780">
    <property type="entry name" value="UbiA prenyltransferase"/>
    <property type="match status" value="1"/>
</dbReference>
<dbReference type="GO" id="GO:0000287">
    <property type="term" value="F:magnesium ion binding"/>
    <property type="evidence" value="ECO:0007669"/>
    <property type="project" value="UniProtKB-UniRule"/>
</dbReference>
<dbReference type="InterPro" id="IPR000537">
    <property type="entry name" value="UbiA_prenyltransferase"/>
</dbReference>
<gene>
    <name evidence="13" type="primary">cyoE</name>
    <name evidence="13" type="ORF">MBCUR_13810</name>
</gene>
<feature type="transmembrane region" description="Helical" evidence="12">
    <location>
        <begin position="128"/>
        <end position="149"/>
    </location>
</feature>
<evidence type="ECO:0000256" key="5">
    <source>
        <dbReference type="ARBA" id="ARBA00022692"/>
    </source>
</evidence>
<protein>
    <recommendedName>
        <fullName evidence="12">Digeranylgeranylglyceryl phosphate synthase</fullName>
        <shortName evidence="12">DGGGP synthase</shortName>
        <shortName evidence="12">DGGGPS</shortName>
        <ecNumber evidence="12">2.5.1.42</ecNumber>
    </recommendedName>
    <alternativeName>
        <fullName evidence="12">(S)-2,3-di-O-geranylgeranylglyceryl phosphate synthase</fullName>
    </alternativeName>
    <alternativeName>
        <fullName evidence="12">Geranylgeranylglycerol-phosphate geranylgeranyltransferase</fullName>
    </alternativeName>
</protein>
<evidence type="ECO:0000313" key="13">
    <source>
        <dbReference type="EMBL" id="KZX11564.1"/>
    </source>
</evidence>
<dbReference type="InterPro" id="IPR044878">
    <property type="entry name" value="UbiA_sf"/>
</dbReference>